<dbReference type="PRINTS" id="PR01950">
    <property type="entry name" value="LANCSUPER"/>
</dbReference>
<name>D6TJ67_KTERA</name>
<dbReference type="Proteomes" id="UP000004508">
    <property type="component" value="Unassembled WGS sequence"/>
</dbReference>
<dbReference type="PIRSF" id="PIRSF037228">
    <property type="entry name" value="Lant_mod_RumM"/>
    <property type="match status" value="1"/>
</dbReference>
<dbReference type="SMART" id="SM01260">
    <property type="entry name" value="LANC_like"/>
    <property type="match status" value="1"/>
</dbReference>
<proteinExistence type="predicted"/>
<gene>
    <name evidence="3" type="ORF">Krac_11032</name>
</gene>
<reference evidence="3 4" key="1">
    <citation type="journal article" date="2011" name="Stand. Genomic Sci.">
        <title>Non-contiguous finished genome sequence and contextual data of the filamentous soil bacterium Ktedonobacter racemifer type strain (SOSP1-21).</title>
        <authorList>
            <person name="Chang Y.J."/>
            <person name="Land M."/>
            <person name="Hauser L."/>
            <person name="Chertkov O."/>
            <person name="Del Rio T.G."/>
            <person name="Nolan M."/>
            <person name="Copeland A."/>
            <person name="Tice H."/>
            <person name="Cheng J.F."/>
            <person name="Lucas S."/>
            <person name="Han C."/>
            <person name="Goodwin L."/>
            <person name="Pitluck S."/>
            <person name="Ivanova N."/>
            <person name="Ovchinikova G."/>
            <person name="Pati A."/>
            <person name="Chen A."/>
            <person name="Palaniappan K."/>
            <person name="Mavromatis K."/>
            <person name="Liolios K."/>
            <person name="Brettin T."/>
            <person name="Fiebig A."/>
            <person name="Rohde M."/>
            <person name="Abt B."/>
            <person name="Goker M."/>
            <person name="Detter J.C."/>
            <person name="Woyke T."/>
            <person name="Bristow J."/>
            <person name="Eisen J.A."/>
            <person name="Markowitz V."/>
            <person name="Hugenholtz P."/>
            <person name="Kyrpides N.C."/>
            <person name="Klenk H.P."/>
            <person name="Lapidus A."/>
        </authorList>
    </citation>
    <scope>NUCLEOTIDE SEQUENCE [LARGE SCALE GENOMIC DNA]</scope>
    <source>
        <strain evidence="4">DSM 44963</strain>
    </source>
</reference>
<feature type="domain" description="Lantibiotic biosynthesis protein dehydration" evidence="2">
    <location>
        <begin position="236"/>
        <end position="613"/>
    </location>
</feature>
<protein>
    <submittedName>
        <fullName evidence="3">Lanthionine synthetase C family protein</fullName>
    </submittedName>
</protein>
<organism evidence="3 4">
    <name type="scientific">Ktedonobacter racemifer DSM 44963</name>
    <dbReference type="NCBI Taxonomy" id="485913"/>
    <lineage>
        <taxon>Bacteria</taxon>
        <taxon>Bacillati</taxon>
        <taxon>Chloroflexota</taxon>
        <taxon>Ktedonobacteria</taxon>
        <taxon>Ktedonobacterales</taxon>
        <taxon>Ktedonobacteraceae</taxon>
        <taxon>Ktedonobacter</taxon>
    </lineage>
</organism>
<dbReference type="Pfam" id="PF13575">
    <property type="entry name" value="DUF4135"/>
    <property type="match status" value="1"/>
</dbReference>
<feature type="binding site" evidence="1">
    <location>
        <position position="1005"/>
    </location>
    <ligand>
        <name>Zn(2+)</name>
        <dbReference type="ChEBI" id="CHEBI:29105"/>
    </ligand>
</feature>
<dbReference type="SUPFAM" id="SSF158745">
    <property type="entry name" value="LanC-like"/>
    <property type="match status" value="1"/>
</dbReference>
<dbReference type="InterPro" id="IPR025410">
    <property type="entry name" value="Lant_dehyd"/>
</dbReference>
<evidence type="ECO:0000259" key="2">
    <source>
        <dbReference type="Pfam" id="PF13575"/>
    </source>
</evidence>
<dbReference type="InParanoid" id="D6TJ67"/>
<dbReference type="STRING" id="485913.Krac_11032"/>
<evidence type="ECO:0000313" key="4">
    <source>
        <dbReference type="Proteomes" id="UP000004508"/>
    </source>
</evidence>
<comment type="caution">
    <text evidence="3">The sequence shown here is derived from an EMBL/GenBank/DDBJ whole genome shotgun (WGS) entry which is preliminary data.</text>
</comment>
<accession>D6TJ67</accession>
<dbReference type="InterPro" id="IPR007822">
    <property type="entry name" value="LANC-like"/>
</dbReference>
<evidence type="ECO:0000256" key="1">
    <source>
        <dbReference type="PIRSR" id="PIRSR607822-1"/>
    </source>
</evidence>
<dbReference type="Pfam" id="PF05147">
    <property type="entry name" value="LANC_like"/>
    <property type="match status" value="1"/>
</dbReference>
<keyword evidence="1" id="KW-0862">Zinc</keyword>
<dbReference type="RefSeq" id="WP_007906096.1">
    <property type="nucleotide sequence ID" value="NZ_ADVG01000001.1"/>
</dbReference>
<dbReference type="InterPro" id="IPR017146">
    <property type="entry name" value="Lanti_2_LanM"/>
</dbReference>
<dbReference type="Gene3D" id="1.50.10.10">
    <property type="match status" value="1"/>
</dbReference>
<dbReference type="GO" id="GO:0031179">
    <property type="term" value="P:peptide modification"/>
    <property type="evidence" value="ECO:0007669"/>
    <property type="project" value="InterPro"/>
</dbReference>
<sequence length="1093" mass="122209">MNIRDMIQASGKPKNGQVNANWYRALTLAERIASPLHAQATNPETAISDSARQRLARWKEQRPFNEDDYFRQRLEMAGLTEADLLYLLNEPVEALKARVGIIPDWLHTLLTVFNEPSPPDASLLKIIDGEQHILSRSFLAALQPLLVYSYQRLQVGVDQLAESYPTLLFEREQVTASLFKLLPEKLLSKSTKTFILELNAARVHGLLQGETPEERFQSFLQRLRNQEHILAFLEEYAVLARLLVEICESWVNVQLELLQHLCLDWESLKALFAPDRDPGALVEVQTGRGDAHRGGRSVAVLRWSSGLRVVYKPRSLATDRHFAALLDWLNAKGFEPEFRTLKMLERETYGWVELVESLTCHAVEEVERFYQREGGYLAILYALHAGDFHAENLIACGEHPFLVDLEVLFLPRLKALPRPPESEEQDLLFDGPPHTVLNVGMLPNRIWSDGKNAGVDISAVGGRPGQLAPTPVPVVQGAGTDEMRVEHQHISLSLGQNLPTLQGGEVDIASYSEHFVTGFAAVYRLLMMHREEFLTDQIARFAEIEVRCLPRNTQLYDLLLEHSYHPNMLREALERDRLFDRLWFNIDNIPQLKPLLNLEIADLWAGDIPFFYTHASSRDLINGHGIHVPECFASSGLQLVQEFVAQLNEEDLERQSWIARASFVNLDLPSGRKLYPSLKYESTTTPFSRERVLDAALAAGNRLLELRLENGEFLDWLSITSRGPGRWGLYPSDLDLYNGVTGIVFFLAYLGALTREEKYTSVARHALRLLHRQMKYRRESGRPFTVGGYNGDSSYIYLLSHLGTLWSDPTLFLEAEEYIGPLVQSVARDEMFDVMAGAAGALAALLSLYQVHPSEATLDAAIKCGERLLEKKVQQEVGIGWIASVETVALAGMAHGTAGIALNLLRLAGVSGGQRFHEAALQAFAYERHLFSPDANNWPDLRSGSKPGDENETYKMSAWCHGAAGIALARLGCLRFVDDAAIRQEIEIGLQTTISKGLGNSHSLCHGDLGNMDILLSAAQVLERSEFLECIEQATPKLLDTIDRQGWVSGGPMGLETPGLMLGLSGAGYALLRLAFMYHVPSVLQLEPPISAQ</sequence>
<dbReference type="NCBIfam" id="TIGR03897">
    <property type="entry name" value="lanti_2_LanM"/>
    <property type="match status" value="1"/>
</dbReference>
<dbReference type="OrthoDB" id="9148343at2"/>
<dbReference type="EMBL" id="ADVG01000001">
    <property type="protein sequence ID" value="EFH89474.1"/>
    <property type="molecule type" value="Genomic_DNA"/>
</dbReference>
<evidence type="ECO:0000313" key="3">
    <source>
        <dbReference type="EMBL" id="EFH89474.1"/>
    </source>
</evidence>
<dbReference type="GO" id="GO:0046872">
    <property type="term" value="F:metal ion binding"/>
    <property type="evidence" value="ECO:0007669"/>
    <property type="project" value="UniProtKB-KW"/>
</dbReference>
<dbReference type="InterPro" id="IPR012341">
    <property type="entry name" value="6hp_glycosidase-like_sf"/>
</dbReference>
<dbReference type="AlphaFoldDB" id="D6TJ67"/>
<feature type="binding site" evidence="1">
    <location>
        <position position="1006"/>
    </location>
    <ligand>
        <name>Zn(2+)</name>
        <dbReference type="ChEBI" id="CHEBI:29105"/>
    </ligand>
</feature>
<keyword evidence="1" id="KW-0479">Metal-binding</keyword>
<keyword evidence="4" id="KW-1185">Reference proteome</keyword>
<feature type="binding site" evidence="1">
    <location>
        <position position="960"/>
    </location>
    <ligand>
        <name>Zn(2+)</name>
        <dbReference type="ChEBI" id="CHEBI:29105"/>
    </ligand>
</feature>
<dbReference type="eggNOG" id="COG4403">
    <property type="taxonomic scope" value="Bacteria"/>
</dbReference>
<dbReference type="CDD" id="cd04792">
    <property type="entry name" value="LanM-like"/>
    <property type="match status" value="1"/>
</dbReference>
<dbReference type="GO" id="GO:0005975">
    <property type="term" value="P:carbohydrate metabolic process"/>
    <property type="evidence" value="ECO:0007669"/>
    <property type="project" value="InterPro"/>
</dbReference>